<gene>
    <name evidence="2" type="ordered locus">Sros_0340</name>
</gene>
<organism evidence="2 3">
    <name type="scientific">Streptosporangium roseum (strain ATCC 12428 / DSM 43021 / JCM 3005 / KCTC 9067 / NCIMB 10171 / NRRL 2505 / NI 9100)</name>
    <dbReference type="NCBI Taxonomy" id="479432"/>
    <lineage>
        <taxon>Bacteria</taxon>
        <taxon>Bacillati</taxon>
        <taxon>Actinomycetota</taxon>
        <taxon>Actinomycetes</taxon>
        <taxon>Streptosporangiales</taxon>
        <taxon>Streptosporangiaceae</taxon>
        <taxon>Streptosporangium</taxon>
    </lineage>
</organism>
<keyword evidence="3" id="KW-1185">Reference proteome</keyword>
<dbReference type="InterPro" id="IPR029058">
    <property type="entry name" value="AB_hydrolase_fold"/>
</dbReference>
<dbReference type="AlphaFoldDB" id="D2B0W5"/>
<feature type="domain" description="AB hydrolase-1" evidence="1">
    <location>
        <begin position="4"/>
        <end position="224"/>
    </location>
</feature>
<dbReference type="OrthoDB" id="9773549at2"/>
<dbReference type="Proteomes" id="UP000002029">
    <property type="component" value="Chromosome"/>
</dbReference>
<evidence type="ECO:0000259" key="1">
    <source>
        <dbReference type="Pfam" id="PF12697"/>
    </source>
</evidence>
<evidence type="ECO:0000313" key="3">
    <source>
        <dbReference type="Proteomes" id="UP000002029"/>
    </source>
</evidence>
<name>D2B0W5_STRRD</name>
<dbReference type="InterPro" id="IPR000073">
    <property type="entry name" value="AB_hydrolase_1"/>
</dbReference>
<dbReference type="InterPro" id="IPR052897">
    <property type="entry name" value="Sec-Metab_Biosynth_Hydrolase"/>
</dbReference>
<dbReference type="ESTHER" id="strrd-d2b0w5">
    <property type="family name" value="HNLyase_Bact"/>
</dbReference>
<dbReference type="RefSeq" id="WP_012887118.1">
    <property type="nucleotide sequence ID" value="NC_013595.1"/>
</dbReference>
<dbReference type="Gene3D" id="3.40.50.1820">
    <property type="entry name" value="alpha/beta hydrolase"/>
    <property type="match status" value="1"/>
</dbReference>
<dbReference type="Pfam" id="PF12697">
    <property type="entry name" value="Abhydrolase_6"/>
    <property type="match status" value="1"/>
</dbReference>
<dbReference type="STRING" id="479432.Sros_0340"/>
<dbReference type="PANTHER" id="PTHR37017:SF11">
    <property type="entry name" value="ESTERASE_LIPASE_THIOESTERASE DOMAIN-CONTAINING PROTEIN"/>
    <property type="match status" value="1"/>
</dbReference>
<proteinExistence type="predicted"/>
<sequence length="241" mass="25975">MTTFVLVHGAWHGPWAWDRLTPFLHQAGARTITPALTLNGDIGLHAHVQEVLTALDAVADDTLADDLRDDLVLVGHSYAGLVVRQVADLRPGLVDHVILVDGWAGDDGASMFGLAPEAFVHAIQAAAARTGAGNQVPAPAPAMFGITDPDDAAWLAPRLRPQPLRTFTETTRLSGAVDRIPGTGIYCRPQTYAFDQFAAAIGYRTIVLDGPHDVMLTHPQALARLLLEAHTFQFNNKKLQD</sequence>
<dbReference type="eggNOG" id="COG1075">
    <property type="taxonomic scope" value="Bacteria"/>
</dbReference>
<dbReference type="KEGG" id="sro:Sros_0340"/>
<evidence type="ECO:0000313" key="2">
    <source>
        <dbReference type="EMBL" id="ACZ83372.1"/>
    </source>
</evidence>
<protein>
    <submittedName>
        <fullName evidence="2">Esterase</fullName>
    </submittedName>
</protein>
<reference evidence="2 3" key="1">
    <citation type="journal article" date="2010" name="Stand. Genomic Sci.">
        <title>Complete genome sequence of Streptosporangium roseum type strain (NI 9100).</title>
        <authorList>
            <person name="Nolan M."/>
            <person name="Sikorski J."/>
            <person name="Jando M."/>
            <person name="Lucas S."/>
            <person name="Lapidus A."/>
            <person name="Glavina Del Rio T."/>
            <person name="Chen F."/>
            <person name="Tice H."/>
            <person name="Pitluck S."/>
            <person name="Cheng J.F."/>
            <person name="Chertkov O."/>
            <person name="Sims D."/>
            <person name="Meincke L."/>
            <person name="Brettin T."/>
            <person name="Han C."/>
            <person name="Detter J.C."/>
            <person name="Bruce D."/>
            <person name="Goodwin L."/>
            <person name="Land M."/>
            <person name="Hauser L."/>
            <person name="Chang Y.J."/>
            <person name="Jeffries C.D."/>
            <person name="Ivanova N."/>
            <person name="Mavromatis K."/>
            <person name="Mikhailova N."/>
            <person name="Chen A."/>
            <person name="Palaniappan K."/>
            <person name="Chain P."/>
            <person name="Rohde M."/>
            <person name="Goker M."/>
            <person name="Bristow J."/>
            <person name="Eisen J.A."/>
            <person name="Markowitz V."/>
            <person name="Hugenholtz P."/>
            <person name="Kyrpides N.C."/>
            <person name="Klenk H.P."/>
        </authorList>
    </citation>
    <scope>NUCLEOTIDE SEQUENCE [LARGE SCALE GENOMIC DNA]</scope>
    <source>
        <strain evidence="3">ATCC 12428 / DSM 43021 / JCM 3005 / NI 9100</strain>
    </source>
</reference>
<dbReference type="EMBL" id="CP001814">
    <property type="protein sequence ID" value="ACZ83372.1"/>
    <property type="molecule type" value="Genomic_DNA"/>
</dbReference>
<dbReference type="PANTHER" id="PTHR37017">
    <property type="entry name" value="AB HYDROLASE-1 DOMAIN-CONTAINING PROTEIN-RELATED"/>
    <property type="match status" value="1"/>
</dbReference>
<accession>D2B0W5</accession>
<dbReference type="SUPFAM" id="SSF53474">
    <property type="entry name" value="alpha/beta-Hydrolases"/>
    <property type="match status" value="1"/>
</dbReference>
<dbReference type="GO" id="GO:0003824">
    <property type="term" value="F:catalytic activity"/>
    <property type="evidence" value="ECO:0007669"/>
    <property type="project" value="UniProtKB-ARBA"/>
</dbReference>
<dbReference type="HOGENOM" id="CLU_046066_3_2_11"/>